<proteinExistence type="predicted"/>
<evidence type="ECO:0000313" key="1">
    <source>
        <dbReference type="EMBL" id="VAW70292.1"/>
    </source>
</evidence>
<dbReference type="EMBL" id="UOFJ01000510">
    <property type="protein sequence ID" value="VAW70292.1"/>
    <property type="molecule type" value="Genomic_DNA"/>
</dbReference>
<organism evidence="1">
    <name type="scientific">hydrothermal vent metagenome</name>
    <dbReference type="NCBI Taxonomy" id="652676"/>
    <lineage>
        <taxon>unclassified sequences</taxon>
        <taxon>metagenomes</taxon>
        <taxon>ecological metagenomes</taxon>
    </lineage>
</organism>
<protein>
    <submittedName>
        <fullName evidence="1">Uncharacterized protein</fullName>
    </submittedName>
</protein>
<reference evidence="1" key="1">
    <citation type="submission" date="2018-06" db="EMBL/GenBank/DDBJ databases">
        <authorList>
            <person name="Zhirakovskaya E."/>
        </authorList>
    </citation>
    <scope>NUCLEOTIDE SEQUENCE</scope>
</reference>
<gene>
    <name evidence="1" type="ORF">MNBD_GAMMA10-3236</name>
</gene>
<sequence length="48" mass="5590">MPVVRSVIRMDAGGEPTERYLRRLFNSGYPLFFIHFSSKGFCSQNIKH</sequence>
<accession>A0A3B0Y4J6</accession>
<name>A0A3B0Y4J6_9ZZZZ</name>
<dbReference type="AlphaFoldDB" id="A0A3B0Y4J6"/>